<dbReference type="SUPFAM" id="SSF53850">
    <property type="entry name" value="Periplasmic binding protein-like II"/>
    <property type="match status" value="1"/>
</dbReference>
<evidence type="ECO:0000256" key="4">
    <source>
        <dbReference type="ARBA" id="ARBA00023163"/>
    </source>
</evidence>
<dbReference type="OrthoDB" id="9803735at2"/>
<dbReference type="Gene3D" id="3.40.190.10">
    <property type="entry name" value="Periplasmic binding protein-like II"/>
    <property type="match status" value="2"/>
</dbReference>
<sequence length="289" mass="31965">MIENRHLRYFLEVARTLHITRAAERLHIAQPALTQNMQQLEQELGVELFERKGRRISLTEAGRVFEREAEHSLRVFLGAQLAAQRAVRGEVGKVVIGFQSTAGLTVIPHLLKQLGNKYPEIEVALREMGTSAQRKALRQGELDVAIMYTLPDDEFSHHELTPEPLVIALPESHPLAARDSIAVKELAKERFVLPAPEVAEVLYHAVLAECADSGFQPLHIQEVSTAQTALGIVSAGFGISILPAAIQALPRKGVVLKPIRNSRLQVQLALMWPADHASPIIPKLLECLL</sequence>
<dbReference type="Proteomes" id="UP000000343">
    <property type="component" value="Chromosome"/>
</dbReference>
<feature type="domain" description="HTH lysR-type" evidence="5">
    <location>
        <begin position="2"/>
        <end position="59"/>
    </location>
</feature>
<dbReference type="Pfam" id="PF00126">
    <property type="entry name" value="HTH_1"/>
    <property type="match status" value="1"/>
</dbReference>
<dbReference type="RefSeq" id="WP_013581433.1">
    <property type="nucleotide sequence ID" value="NC_015064.1"/>
</dbReference>
<protein>
    <submittedName>
        <fullName evidence="6">Transcriptional regulator, LysR family</fullName>
    </submittedName>
</protein>
<dbReference type="GO" id="GO:0003700">
    <property type="term" value="F:DNA-binding transcription factor activity"/>
    <property type="evidence" value="ECO:0007669"/>
    <property type="project" value="InterPro"/>
</dbReference>
<dbReference type="AlphaFoldDB" id="E8X0T5"/>
<evidence type="ECO:0000256" key="1">
    <source>
        <dbReference type="ARBA" id="ARBA00009437"/>
    </source>
</evidence>
<dbReference type="EMBL" id="CP002480">
    <property type="protein sequence ID" value="ADW70119.1"/>
    <property type="molecule type" value="Genomic_DNA"/>
</dbReference>
<evidence type="ECO:0000313" key="7">
    <source>
        <dbReference type="Proteomes" id="UP000000343"/>
    </source>
</evidence>
<keyword evidence="4" id="KW-0804">Transcription</keyword>
<dbReference type="InterPro" id="IPR036388">
    <property type="entry name" value="WH-like_DNA-bd_sf"/>
</dbReference>
<keyword evidence="7" id="KW-1185">Reference proteome</keyword>
<dbReference type="FunFam" id="1.10.10.10:FF:000001">
    <property type="entry name" value="LysR family transcriptional regulator"/>
    <property type="match status" value="1"/>
</dbReference>
<dbReference type="InterPro" id="IPR005119">
    <property type="entry name" value="LysR_subst-bd"/>
</dbReference>
<reference evidence="7" key="1">
    <citation type="submission" date="2011-01" db="EMBL/GenBank/DDBJ databases">
        <title>Complete sequence of chromosome of Acidobacterium sp. MP5ACTX9.</title>
        <authorList>
            <consortium name="US DOE Joint Genome Institute"/>
            <person name="Lucas S."/>
            <person name="Copeland A."/>
            <person name="Lapidus A."/>
            <person name="Cheng J.-F."/>
            <person name="Goodwin L."/>
            <person name="Pitluck S."/>
            <person name="Teshima H."/>
            <person name="Detter J.C."/>
            <person name="Han C."/>
            <person name="Tapia R."/>
            <person name="Land M."/>
            <person name="Hauser L."/>
            <person name="Kyrpides N."/>
            <person name="Ivanova N."/>
            <person name="Ovchinnikova G."/>
            <person name="Pagani I."/>
            <person name="Rawat S.R."/>
            <person name="Mannisto M."/>
            <person name="Haggblom M.M."/>
            <person name="Woyke T."/>
        </authorList>
    </citation>
    <scope>NUCLEOTIDE SEQUENCE [LARGE SCALE GENOMIC DNA]</scope>
    <source>
        <strain evidence="7">MP5ACTX9</strain>
    </source>
</reference>
<name>E8X0T5_GRATM</name>
<dbReference type="CDD" id="cd08414">
    <property type="entry name" value="PBP2_LTTR_aromatics_like"/>
    <property type="match status" value="1"/>
</dbReference>
<dbReference type="InterPro" id="IPR036390">
    <property type="entry name" value="WH_DNA-bd_sf"/>
</dbReference>
<accession>E8X0T5</accession>
<organism evidence="7">
    <name type="scientific">Granulicella tundricola (strain ATCC BAA-1859 / DSM 23138 / MP5ACTX9)</name>
    <dbReference type="NCBI Taxonomy" id="1198114"/>
    <lineage>
        <taxon>Bacteria</taxon>
        <taxon>Pseudomonadati</taxon>
        <taxon>Acidobacteriota</taxon>
        <taxon>Terriglobia</taxon>
        <taxon>Terriglobales</taxon>
        <taxon>Acidobacteriaceae</taxon>
        <taxon>Granulicella</taxon>
    </lineage>
</organism>
<evidence type="ECO:0000313" key="6">
    <source>
        <dbReference type="EMBL" id="ADW70119.1"/>
    </source>
</evidence>
<evidence type="ECO:0000259" key="5">
    <source>
        <dbReference type="PROSITE" id="PS50931"/>
    </source>
</evidence>
<dbReference type="GO" id="GO:0032993">
    <property type="term" value="C:protein-DNA complex"/>
    <property type="evidence" value="ECO:0007669"/>
    <property type="project" value="TreeGrafter"/>
</dbReference>
<dbReference type="PROSITE" id="PS50931">
    <property type="entry name" value="HTH_LYSR"/>
    <property type="match status" value="1"/>
</dbReference>
<dbReference type="PANTHER" id="PTHR30346">
    <property type="entry name" value="TRANSCRIPTIONAL DUAL REGULATOR HCAR-RELATED"/>
    <property type="match status" value="1"/>
</dbReference>
<dbReference type="STRING" id="1198114.AciX9_3099"/>
<dbReference type="eggNOG" id="COG0583">
    <property type="taxonomic scope" value="Bacteria"/>
</dbReference>
<dbReference type="GO" id="GO:0003677">
    <property type="term" value="F:DNA binding"/>
    <property type="evidence" value="ECO:0007669"/>
    <property type="project" value="UniProtKB-KW"/>
</dbReference>
<dbReference type="PaxDb" id="1198114-AciX9_3099"/>
<keyword evidence="3" id="KW-0238">DNA-binding</keyword>
<evidence type="ECO:0000256" key="2">
    <source>
        <dbReference type="ARBA" id="ARBA00023015"/>
    </source>
</evidence>
<dbReference type="HOGENOM" id="CLU_039613_6_4_0"/>
<comment type="similarity">
    <text evidence="1">Belongs to the LysR transcriptional regulatory family.</text>
</comment>
<proteinExistence type="inferred from homology"/>
<dbReference type="SUPFAM" id="SSF46785">
    <property type="entry name" value="Winged helix' DNA-binding domain"/>
    <property type="match status" value="1"/>
</dbReference>
<dbReference type="InterPro" id="IPR000847">
    <property type="entry name" value="LysR_HTH_N"/>
</dbReference>
<gene>
    <name evidence="6" type="ordered locus">AciX9_3099</name>
</gene>
<dbReference type="KEGG" id="acm:AciX9_3099"/>
<dbReference type="Pfam" id="PF03466">
    <property type="entry name" value="LysR_substrate"/>
    <property type="match status" value="1"/>
</dbReference>
<dbReference type="PRINTS" id="PR00039">
    <property type="entry name" value="HTHLYSR"/>
</dbReference>
<dbReference type="PANTHER" id="PTHR30346:SF0">
    <property type="entry name" value="HCA OPERON TRANSCRIPTIONAL ACTIVATOR HCAR"/>
    <property type="match status" value="1"/>
</dbReference>
<keyword evidence="2" id="KW-0805">Transcription regulation</keyword>
<dbReference type="Gene3D" id="1.10.10.10">
    <property type="entry name" value="Winged helix-like DNA-binding domain superfamily/Winged helix DNA-binding domain"/>
    <property type="match status" value="1"/>
</dbReference>
<evidence type="ECO:0000256" key="3">
    <source>
        <dbReference type="ARBA" id="ARBA00023125"/>
    </source>
</evidence>